<accession>A0A1V6SAP3</accession>
<reference evidence="3" key="1">
    <citation type="journal article" date="2017" name="Nat. Microbiol.">
        <title>Global analysis of biosynthetic gene clusters reveals vast potential of secondary metabolite production in Penicillium species.</title>
        <authorList>
            <person name="Nielsen J.C."/>
            <person name="Grijseels S."/>
            <person name="Prigent S."/>
            <person name="Ji B."/>
            <person name="Dainat J."/>
            <person name="Nielsen K.F."/>
            <person name="Frisvad J.C."/>
            <person name="Workman M."/>
            <person name="Nielsen J."/>
        </authorList>
    </citation>
    <scope>NUCLEOTIDE SEQUENCE [LARGE SCALE GENOMIC DNA]</scope>
    <source>
        <strain evidence="3">IBT 29486</strain>
    </source>
</reference>
<dbReference type="EMBL" id="MDYP01000003">
    <property type="protein sequence ID" value="OQE10809.1"/>
    <property type="molecule type" value="Genomic_DNA"/>
</dbReference>
<sequence length="108" mass="11953">MARVKKSKITPTEYLDGIKADSLICPWNTGDWKKAHGDGKAGTLGAYRMSSMKTSTELREYQVQILYLKKPMLSFTLPGTLDKDGSTNPPTSQEVIDTLKTELSKNGK</sequence>
<feature type="compositionally biased region" description="Polar residues" evidence="1">
    <location>
        <begin position="86"/>
        <end position="95"/>
    </location>
</feature>
<evidence type="ECO:0000313" key="2">
    <source>
        <dbReference type="EMBL" id="OQE10809.1"/>
    </source>
</evidence>
<comment type="caution">
    <text evidence="2">The sequence shown here is derived from an EMBL/GenBank/DDBJ whole genome shotgun (WGS) entry which is preliminary data.</text>
</comment>
<dbReference type="AlphaFoldDB" id="A0A1V6SAP3"/>
<protein>
    <submittedName>
        <fullName evidence="2">Uncharacterized protein</fullName>
    </submittedName>
</protein>
<gene>
    <name evidence="2" type="ORF">PENVUL_c003G03669</name>
</gene>
<name>A0A1V6SAP3_9EURO</name>
<feature type="region of interest" description="Disordered" evidence="1">
    <location>
        <begin position="78"/>
        <end position="108"/>
    </location>
</feature>
<evidence type="ECO:0000313" key="3">
    <source>
        <dbReference type="Proteomes" id="UP000191518"/>
    </source>
</evidence>
<dbReference type="Proteomes" id="UP000191518">
    <property type="component" value="Unassembled WGS sequence"/>
</dbReference>
<keyword evidence="3" id="KW-1185">Reference proteome</keyword>
<proteinExistence type="predicted"/>
<organism evidence="2 3">
    <name type="scientific">Penicillium vulpinum</name>
    <dbReference type="NCBI Taxonomy" id="29845"/>
    <lineage>
        <taxon>Eukaryota</taxon>
        <taxon>Fungi</taxon>
        <taxon>Dikarya</taxon>
        <taxon>Ascomycota</taxon>
        <taxon>Pezizomycotina</taxon>
        <taxon>Eurotiomycetes</taxon>
        <taxon>Eurotiomycetidae</taxon>
        <taxon>Eurotiales</taxon>
        <taxon>Aspergillaceae</taxon>
        <taxon>Penicillium</taxon>
    </lineage>
</organism>
<evidence type="ECO:0000256" key="1">
    <source>
        <dbReference type="SAM" id="MobiDB-lite"/>
    </source>
</evidence>
<feature type="compositionally biased region" description="Basic and acidic residues" evidence="1">
    <location>
        <begin position="97"/>
        <end position="108"/>
    </location>
</feature>